<sequence length="134" mass="14703">MKDVVLSVIGLLAGGGLGSLLSTRYVRKLKKEEARQKETESDVNEFKALRTIIDGLTEEVKFLQDRLHSQVEMSDALCKDCTYKQFYMKMEKRANEKINAKGAMAVVPYACPRGVVFPAKEDEPSGGASPGTGS</sequence>
<gene>
    <name evidence="2" type="ORF">IAB08_05610</name>
</gene>
<dbReference type="AlphaFoldDB" id="A0A9D9DUP3"/>
<keyword evidence="1" id="KW-0175">Coiled coil</keyword>
<evidence type="ECO:0000256" key="1">
    <source>
        <dbReference type="SAM" id="Coils"/>
    </source>
</evidence>
<dbReference type="Proteomes" id="UP000823612">
    <property type="component" value="Unassembled WGS sequence"/>
</dbReference>
<reference evidence="2" key="1">
    <citation type="submission" date="2020-10" db="EMBL/GenBank/DDBJ databases">
        <authorList>
            <person name="Gilroy R."/>
        </authorList>
    </citation>
    <scope>NUCLEOTIDE SEQUENCE</scope>
    <source>
        <strain evidence="2">2889</strain>
    </source>
</reference>
<proteinExistence type="predicted"/>
<comment type="caution">
    <text evidence="2">The sequence shown here is derived from an EMBL/GenBank/DDBJ whole genome shotgun (WGS) entry which is preliminary data.</text>
</comment>
<dbReference type="EMBL" id="JADIMZ010000086">
    <property type="protein sequence ID" value="MBO8432751.1"/>
    <property type="molecule type" value="Genomic_DNA"/>
</dbReference>
<evidence type="ECO:0000313" key="3">
    <source>
        <dbReference type="Proteomes" id="UP000823612"/>
    </source>
</evidence>
<evidence type="ECO:0000313" key="2">
    <source>
        <dbReference type="EMBL" id="MBO8432751.1"/>
    </source>
</evidence>
<name>A0A9D9DUP3_9BACT</name>
<reference evidence="2" key="2">
    <citation type="journal article" date="2021" name="PeerJ">
        <title>Extensive microbial diversity within the chicken gut microbiome revealed by metagenomics and culture.</title>
        <authorList>
            <person name="Gilroy R."/>
            <person name="Ravi A."/>
            <person name="Getino M."/>
            <person name="Pursley I."/>
            <person name="Horton D.L."/>
            <person name="Alikhan N.F."/>
            <person name="Baker D."/>
            <person name="Gharbi K."/>
            <person name="Hall N."/>
            <person name="Watson M."/>
            <person name="Adriaenssens E.M."/>
            <person name="Foster-Nyarko E."/>
            <person name="Jarju S."/>
            <person name="Secka A."/>
            <person name="Antonio M."/>
            <person name="Oren A."/>
            <person name="Chaudhuri R.R."/>
            <person name="La Ragione R."/>
            <person name="Hildebrand F."/>
            <person name="Pallen M.J."/>
        </authorList>
    </citation>
    <scope>NUCLEOTIDE SEQUENCE</scope>
    <source>
        <strain evidence="2">2889</strain>
    </source>
</reference>
<feature type="coiled-coil region" evidence="1">
    <location>
        <begin position="29"/>
        <end position="66"/>
    </location>
</feature>
<accession>A0A9D9DUP3</accession>
<protein>
    <submittedName>
        <fullName evidence="2">Uncharacterized protein</fullName>
    </submittedName>
</protein>
<organism evidence="2 3">
    <name type="scientific">Candidatus Pullibacteroides excrementavium</name>
    <dbReference type="NCBI Taxonomy" id="2840905"/>
    <lineage>
        <taxon>Bacteria</taxon>
        <taxon>Pseudomonadati</taxon>
        <taxon>Bacteroidota</taxon>
        <taxon>Bacteroidia</taxon>
        <taxon>Bacteroidales</taxon>
        <taxon>Candidatus Pullibacteroides</taxon>
    </lineage>
</organism>